<proteinExistence type="predicted"/>
<dbReference type="GO" id="GO:0042651">
    <property type="term" value="C:thylakoid membrane"/>
    <property type="evidence" value="ECO:0007669"/>
    <property type="project" value="InterPro"/>
</dbReference>
<dbReference type="Gene3D" id="6.10.140.1840">
    <property type="match status" value="1"/>
</dbReference>
<dbReference type="InterPro" id="IPR053747">
    <property type="entry name" value="Fluoresc_Recovery_Reg"/>
</dbReference>
<dbReference type="Pfam" id="PF18032">
    <property type="entry name" value="FRP"/>
    <property type="match status" value="1"/>
</dbReference>
<dbReference type="EMBL" id="LNCU01000038">
    <property type="protein sequence ID" value="KWV58383.1"/>
    <property type="molecule type" value="Genomic_DNA"/>
</dbReference>
<sequence length="111" mass="12898">MWGDLKWSASEKKAARRAYDAALDVALASVLAEFKRLAAAAAAPEDLWKIEDYLRRQRREIDEMFDYRYSQLPLVFARLIREGYLDESLLAGLSDEKREIIRSFLTQAARR</sequence>
<accession>A0A109K0E2</accession>
<name>A0A109K0E2_9BRAD</name>
<protein>
    <recommendedName>
        <fullName evidence="3">Fluorescence recovery protein (RFP)</fullName>
    </recommendedName>
</protein>
<reference evidence="1 2" key="1">
    <citation type="submission" date="2015-11" db="EMBL/GenBank/DDBJ databases">
        <title>Draft Genome Sequence of the Strain BR 10303 (Bradyrhizobium sp.) isolated from nodules of Centrolobium paraense.</title>
        <authorList>
            <person name="Zelli J.E."/>
            <person name="Simoes-Araujo J.L."/>
            <person name="Barauna A.C."/>
            <person name="Silva K."/>
        </authorList>
    </citation>
    <scope>NUCLEOTIDE SEQUENCE [LARGE SCALE GENOMIC DNA]</scope>
    <source>
        <strain evidence="1 2">BR 10303</strain>
    </source>
</reference>
<gene>
    <name evidence="1" type="ORF">AS156_34710</name>
</gene>
<evidence type="ECO:0000313" key="2">
    <source>
        <dbReference type="Proteomes" id="UP000057737"/>
    </source>
</evidence>
<organism evidence="1 2">
    <name type="scientific">Bradyrhizobium macuxiense</name>
    <dbReference type="NCBI Taxonomy" id="1755647"/>
    <lineage>
        <taxon>Bacteria</taxon>
        <taxon>Pseudomonadati</taxon>
        <taxon>Pseudomonadota</taxon>
        <taxon>Alphaproteobacteria</taxon>
        <taxon>Hyphomicrobiales</taxon>
        <taxon>Nitrobacteraceae</taxon>
        <taxon>Bradyrhizobium</taxon>
    </lineage>
</organism>
<evidence type="ECO:0008006" key="3">
    <source>
        <dbReference type="Google" id="ProtNLM"/>
    </source>
</evidence>
<dbReference type="Proteomes" id="UP000057737">
    <property type="component" value="Unassembled WGS sequence"/>
</dbReference>
<dbReference type="InterPro" id="IPR041601">
    <property type="entry name" value="FRP"/>
</dbReference>
<dbReference type="AlphaFoldDB" id="A0A109K0E2"/>
<evidence type="ECO:0000313" key="1">
    <source>
        <dbReference type="EMBL" id="KWV58383.1"/>
    </source>
</evidence>
<dbReference type="RefSeq" id="WP_066503638.1">
    <property type="nucleotide sequence ID" value="NZ_LNCU01000038.1"/>
</dbReference>
<comment type="caution">
    <text evidence="1">The sequence shown here is derived from an EMBL/GenBank/DDBJ whole genome shotgun (WGS) entry which is preliminary data.</text>
</comment>
<keyword evidence="2" id="KW-1185">Reference proteome</keyword>
<dbReference type="OrthoDB" id="8239247at2"/>